<dbReference type="SUPFAM" id="SSF48452">
    <property type="entry name" value="TPR-like"/>
    <property type="match status" value="1"/>
</dbReference>
<proteinExistence type="predicted"/>
<name>M6WGU1_LEPBO</name>
<keyword evidence="2 3" id="KW-0802">TPR repeat</keyword>
<keyword evidence="1" id="KW-0677">Repeat</keyword>
<dbReference type="PROSITE" id="PS50005">
    <property type="entry name" value="TPR"/>
    <property type="match status" value="2"/>
</dbReference>
<reference evidence="4 5" key="1">
    <citation type="submission" date="2013-01" db="EMBL/GenBank/DDBJ databases">
        <authorList>
            <person name="Harkins D.M."/>
            <person name="Durkin A.S."/>
            <person name="Brinkac L.M."/>
            <person name="Haft D.H."/>
            <person name="Selengut J.D."/>
            <person name="Sanka R."/>
            <person name="DePew J."/>
            <person name="Purushe J."/>
            <person name="Picardeau M."/>
            <person name="Werts C."/>
            <person name="Goarant C."/>
            <person name="Vinetz J.M."/>
            <person name="Sutton G.G."/>
            <person name="Nierman W.C."/>
            <person name="Fouts D.E."/>
        </authorList>
    </citation>
    <scope>NUCLEOTIDE SEQUENCE [LARGE SCALE GENOMIC DNA]</scope>
    <source>
        <strain evidence="4 5">200901868</strain>
    </source>
</reference>
<dbReference type="InterPro" id="IPR011990">
    <property type="entry name" value="TPR-like_helical_dom_sf"/>
</dbReference>
<feature type="repeat" description="TPR" evidence="3">
    <location>
        <begin position="214"/>
        <end position="247"/>
    </location>
</feature>
<dbReference type="SMART" id="SM00028">
    <property type="entry name" value="TPR"/>
    <property type="match status" value="4"/>
</dbReference>
<evidence type="ECO:0000256" key="1">
    <source>
        <dbReference type="ARBA" id="ARBA00022737"/>
    </source>
</evidence>
<sequence>MSFPSDHRSETLSFPSDHRSETLSFQLNLSDKAENSMRRSLRIASSGFGTRCKNLFVPALVLITATTYSCKKDSEKFDSLQRDADIAYVKQDFNGALSLYTQALEINSDSIRTIIMLGKIHYYKKDFEKAEELFQDAVNKDKCDASAAYWLSKIESLRSDTRSEAKERLESIINHIPNRWEVEYTLGAVLESEGKIQEAISLYNQAKAESAKLSLLYLKLGKIYHKAQRKEMANRYFERARLISEEDPNSIKMIESEIDKEQ</sequence>
<dbReference type="PANTHER" id="PTHR45586:SF1">
    <property type="entry name" value="LIPOPOLYSACCHARIDE ASSEMBLY PROTEIN B"/>
    <property type="match status" value="1"/>
</dbReference>
<dbReference type="Gene3D" id="1.25.40.10">
    <property type="entry name" value="Tetratricopeptide repeat domain"/>
    <property type="match status" value="2"/>
</dbReference>
<dbReference type="PANTHER" id="PTHR45586">
    <property type="entry name" value="TPR REPEAT-CONTAINING PROTEIN PA4667"/>
    <property type="match status" value="1"/>
</dbReference>
<evidence type="ECO:0000256" key="3">
    <source>
        <dbReference type="PROSITE-ProRule" id="PRU00339"/>
    </source>
</evidence>
<dbReference type="InterPro" id="IPR019734">
    <property type="entry name" value="TPR_rpt"/>
</dbReference>
<comment type="caution">
    <text evidence="4">The sequence shown here is derived from an EMBL/GenBank/DDBJ whole genome shotgun (WGS) entry which is preliminary data.</text>
</comment>
<evidence type="ECO:0000313" key="4">
    <source>
        <dbReference type="EMBL" id="EMO60963.1"/>
    </source>
</evidence>
<dbReference type="AlphaFoldDB" id="M6WGU1"/>
<evidence type="ECO:0000256" key="2">
    <source>
        <dbReference type="ARBA" id="ARBA00022803"/>
    </source>
</evidence>
<dbReference type="EMBL" id="AKWF02000111">
    <property type="protein sequence ID" value="EMO60963.1"/>
    <property type="molecule type" value="Genomic_DNA"/>
</dbReference>
<accession>M6WGU1</accession>
<evidence type="ECO:0000313" key="5">
    <source>
        <dbReference type="Proteomes" id="UP000012159"/>
    </source>
</evidence>
<dbReference type="InterPro" id="IPR051012">
    <property type="entry name" value="CellSynth/LPSAsmb/PSIAsmb"/>
</dbReference>
<dbReference type="Pfam" id="PF13181">
    <property type="entry name" value="TPR_8"/>
    <property type="match status" value="1"/>
</dbReference>
<gene>
    <name evidence="4" type="ORF">LEP1GSC133_5222</name>
</gene>
<organism evidence="4 5">
    <name type="scientific">Leptospira borgpetersenii serovar Pomona str. 200901868</name>
    <dbReference type="NCBI Taxonomy" id="1192866"/>
    <lineage>
        <taxon>Bacteria</taxon>
        <taxon>Pseudomonadati</taxon>
        <taxon>Spirochaetota</taxon>
        <taxon>Spirochaetia</taxon>
        <taxon>Leptospirales</taxon>
        <taxon>Leptospiraceae</taxon>
        <taxon>Leptospira</taxon>
    </lineage>
</organism>
<dbReference type="STRING" id="1192866.LEP1GSC133_5222"/>
<dbReference type="Pfam" id="PF14559">
    <property type="entry name" value="TPR_19"/>
    <property type="match status" value="1"/>
</dbReference>
<dbReference type="Proteomes" id="UP000012159">
    <property type="component" value="Unassembled WGS sequence"/>
</dbReference>
<protein>
    <submittedName>
        <fullName evidence="4">Tetratricopeptide repeat protein</fullName>
    </submittedName>
</protein>
<feature type="repeat" description="TPR" evidence="3">
    <location>
        <begin position="111"/>
        <end position="144"/>
    </location>
</feature>